<dbReference type="GO" id="GO:0071763">
    <property type="term" value="P:nuclear membrane organization"/>
    <property type="evidence" value="ECO:0007669"/>
    <property type="project" value="TreeGrafter"/>
</dbReference>
<organism evidence="1 2">
    <name type="scientific">Dendrobium chrysotoxum</name>
    <name type="common">Orchid</name>
    <dbReference type="NCBI Taxonomy" id="161865"/>
    <lineage>
        <taxon>Eukaryota</taxon>
        <taxon>Viridiplantae</taxon>
        <taxon>Streptophyta</taxon>
        <taxon>Embryophyta</taxon>
        <taxon>Tracheophyta</taxon>
        <taxon>Spermatophyta</taxon>
        <taxon>Magnoliopsida</taxon>
        <taxon>Liliopsida</taxon>
        <taxon>Asparagales</taxon>
        <taxon>Orchidaceae</taxon>
        <taxon>Epidendroideae</taxon>
        <taxon>Malaxideae</taxon>
        <taxon>Dendrobiinae</taxon>
        <taxon>Dendrobium</taxon>
    </lineage>
</organism>
<name>A0AAV7G744_DENCH</name>
<dbReference type="Proteomes" id="UP000775213">
    <property type="component" value="Unassembled WGS sequence"/>
</dbReference>
<dbReference type="EMBL" id="JAGFBR010000017">
    <property type="protein sequence ID" value="KAH0452171.1"/>
    <property type="molecule type" value="Genomic_DNA"/>
</dbReference>
<comment type="caution">
    <text evidence="1">The sequence shown here is derived from an EMBL/GenBank/DDBJ whole genome shotgun (WGS) entry which is preliminary data.</text>
</comment>
<evidence type="ECO:0000313" key="2">
    <source>
        <dbReference type="Proteomes" id="UP000775213"/>
    </source>
</evidence>
<dbReference type="PANTHER" id="PTHR33416">
    <property type="entry name" value="NUCLEAR PORE COMPLEX PROTEIN NUP1"/>
    <property type="match status" value="1"/>
</dbReference>
<gene>
    <name evidence="1" type="ORF">IEQ34_019470</name>
</gene>
<sequence length="232" mass="25655">MVGWKSNGDQRMGQWFECDGRPSSGLMMVRQNSGGDRRPGGDPAMFTRALYFSVTAMATSEHEGGTSGKFRKRPLRHVSSTPYDRPPLAARGICVPPSESEAGGSRWFSKLVDPTSTVIIRSASRLFSVFGKGLAAPPGLFGFRIHVFFLFTCVGENINAIEEVPEVKSSPELREEGENPVDVGLLINYDASGRSEKELISEQDLISSTDAFFELEQLLKQKRFSRKVFLIL</sequence>
<dbReference type="PANTHER" id="PTHR33416:SF20">
    <property type="entry name" value="NUCLEAR PORE COMPLEX PROTEIN NUP1"/>
    <property type="match status" value="1"/>
</dbReference>
<accession>A0AAV7G744</accession>
<proteinExistence type="predicted"/>
<evidence type="ECO:0000313" key="1">
    <source>
        <dbReference type="EMBL" id="KAH0452171.1"/>
    </source>
</evidence>
<reference evidence="1 2" key="1">
    <citation type="journal article" date="2021" name="Hortic Res">
        <title>Chromosome-scale assembly of the Dendrobium chrysotoxum genome enhances the understanding of orchid evolution.</title>
        <authorList>
            <person name="Zhang Y."/>
            <person name="Zhang G.Q."/>
            <person name="Zhang D."/>
            <person name="Liu X.D."/>
            <person name="Xu X.Y."/>
            <person name="Sun W.H."/>
            <person name="Yu X."/>
            <person name="Zhu X."/>
            <person name="Wang Z.W."/>
            <person name="Zhao X."/>
            <person name="Zhong W.Y."/>
            <person name="Chen H."/>
            <person name="Yin W.L."/>
            <person name="Huang T."/>
            <person name="Niu S.C."/>
            <person name="Liu Z.J."/>
        </authorList>
    </citation>
    <scope>NUCLEOTIDE SEQUENCE [LARGE SCALE GENOMIC DNA]</scope>
    <source>
        <strain evidence="1">Lindl</strain>
    </source>
</reference>
<dbReference type="GO" id="GO:0005635">
    <property type="term" value="C:nuclear envelope"/>
    <property type="evidence" value="ECO:0007669"/>
    <property type="project" value="TreeGrafter"/>
</dbReference>
<dbReference type="AlphaFoldDB" id="A0AAV7G744"/>
<keyword evidence="2" id="KW-1185">Reference proteome</keyword>
<protein>
    <submittedName>
        <fullName evidence="1">Uncharacterized protein</fullName>
    </submittedName>
</protein>